<evidence type="ECO:0000313" key="2">
    <source>
        <dbReference type="Proteomes" id="UP000638732"/>
    </source>
</evidence>
<organism evidence="1 2">
    <name type="scientific">Mucilaginibacter agri</name>
    <dbReference type="NCBI Taxonomy" id="2695265"/>
    <lineage>
        <taxon>Bacteria</taxon>
        <taxon>Pseudomonadati</taxon>
        <taxon>Bacteroidota</taxon>
        <taxon>Sphingobacteriia</taxon>
        <taxon>Sphingobacteriales</taxon>
        <taxon>Sphingobacteriaceae</taxon>
        <taxon>Mucilaginibacter</taxon>
    </lineage>
</organism>
<reference evidence="1" key="2">
    <citation type="submission" date="2020-10" db="EMBL/GenBank/DDBJ databases">
        <title>Mucilaginibacter sp. nov., isolated from soil.</title>
        <authorList>
            <person name="Jeon C.O."/>
        </authorList>
    </citation>
    <scope>NUCLEOTIDE SEQUENCE</scope>
    <source>
        <strain evidence="1">R11</strain>
    </source>
</reference>
<dbReference type="EMBL" id="WWEO01000043">
    <property type="protein sequence ID" value="NCD70725.1"/>
    <property type="molecule type" value="Genomic_DNA"/>
</dbReference>
<dbReference type="AlphaFoldDB" id="A0A965ZGS7"/>
<accession>A0A965ZGS7</accession>
<proteinExistence type="predicted"/>
<protein>
    <recommendedName>
        <fullName evidence="3">DUF2268 domain-containing protein</fullName>
    </recommendedName>
</protein>
<sequence length="433" mass="48773">MKKLPALTLILICIYSLSYGQDNTKKVITADIDNFWNAYDSIRTTNDSLKQLYYIQKLYISVGTEGLRAFMEAKDYKAQDYVSAIRHYPKFWNSIRENTLKVKTLTTQFDPDLKILRSIYTDLKPATIYFTIGVLNSGGTSGNGMVLIGAELATGNSQVDISELPLNLRNNLSAYFASDPFKNIVPLNIHEYVHTQEHGEPYNLLSQCIYEGTCDFITELVTTQTLPLPYMSYGTEHEPGLKEQFATEMFTNNYRNWLYNGVNNGKVGDLGYYMGYVICRSYYNNHHDKRKAVKEMVELNYADTAAVEKFLANSGYFLKTLPQLHQAYEVKRPIVVGVSVWPNKLVDPATKEIKINFSAVMGRSTAVDYGPGGKDSYPVTGQSGFSPDKKSFTFNVSLQPDTDYDFVVTGGGFRSADGYPLVSYTVKFRTAAK</sequence>
<dbReference type="RefSeq" id="WP_166586682.1">
    <property type="nucleotide sequence ID" value="NZ_WWEO01000043.1"/>
</dbReference>
<name>A0A965ZGS7_9SPHI</name>
<evidence type="ECO:0000313" key="1">
    <source>
        <dbReference type="EMBL" id="NCD70725.1"/>
    </source>
</evidence>
<comment type="caution">
    <text evidence="1">The sequence shown here is derived from an EMBL/GenBank/DDBJ whole genome shotgun (WGS) entry which is preliminary data.</text>
</comment>
<dbReference type="Proteomes" id="UP000638732">
    <property type="component" value="Unassembled WGS sequence"/>
</dbReference>
<reference evidence="1" key="1">
    <citation type="submission" date="2020-01" db="EMBL/GenBank/DDBJ databases">
        <authorList>
            <person name="Seo Y.L."/>
        </authorList>
    </citation>
    <scope>NUCLEOTIDE SEQUENCE</scope>
    <source>
        <strain evidence="1">R11</strain>
    </source>
</reference>
<keyword evidence="2" id="KW-1185">Reference proteome</keyword>
<evidence type="ECO:0008006" key="3">
    <source>
        <dbReference type="Google" id="ProtNLM"/>
    </source>
</evidence>
<gene>
    <name evidence="1" type="ORF">GSY63_15255</name>
</gene>